<evidence type="ECO:0000313" key="1">
    <source>
        <dbReference type="EMBL" id="CAD8151989.1"/>
    </source>
</evidence>
<proteinExistence type="predicted"/>
<gene>
    <name evidence="1" type="ORF">PPENT_87.1.T0220223</name>
</gene>
<dbReference type="AlphaFoldDB" id="A0A8S1TLT3"/>
<protein>
    <submittedName>
        <fullName evidence="1">Uncharacterized protein</fullName>
    </submittedName>
</protein>
<dbReference type="Proteomes" id="UP000689195">
    <property type="component" value="Unassembled WGS sequence"/>
</dbReference>
<comment type="caution">
    <text evidence="1">The sequence shown here is derived from an EMBL/GenBank/DDBJ whole genome shotgun (WGS) entry which is preliminary data.</text>
</comment>
<dbReference type="EMBL" id="CAJJDO010000022">
    <property type="protein sequence ID" value="CAD8151989.1"/>
    <property type="molecule type" value="Genomic_DNA"/>
</dbReference>
<reference evidence="1" key="1">
    <citation type="submission" date="2021-01" db="EMBL/GenBank/DDBJ databases">
        <authorList>
            <consortium name="Genoscope - CEA"/>
            <person name="William W."/>
        </authorList>
    </citation>
    <scope>NUCLEOTIDE SEQUENCE</scope>
</reference>
<name>A0A8S1TLT3_9CILI</name>
<accession>A0A8S1TLT3</accession>
<keyword evidence="2" id="KW-1185">Reference proteome</keyword>
<sequence>MLNKLRNENEEIAIIINQVIFKSVRQLDQELKKEKDDKLKYQALLKQQKKYKIQWKNLNNLDRFYQKQKMNLKDIETHIIKAIQLNLKQKQLILHFIQKSQKQKSLLSMNQSFKISNYKKKQTILET</sequence>
<organism evidence="1 2">
    <name type="scientific">Paramecium pentaurelia</name>
    <dbReference type="NCBI Taxonomy" id="43138"/>
    <lineage>
        <taxon>Eukaryota</taxon>
        <taxon>Sar</taxon>
        <taxon>Alveolata</taxon>
        <taxon>Ciliophora</taxon>
        <taxon>Intramacronucleata</taxon>
        <taxon>Oligohymenophorea</taxon>
        <taxon>Peniculida</taxon>
        <taxon>Parameciidae</taxon>
        <taxon>Paramecium</taxon>
    </lineage>
</organism>
<evidence type="ECO:0000313" key="2">
    <source>
        <dbReference type="Proteomes" id="UP000689195"/>
    </source>
</evidence>